<dbReference type="PANTHER" id="PTHR33164:SF43">
    <property type="entry name" value="HTH-TYPE TRANSCRIPTIONAL REPRESSOR YETL"/>
    <property type="match status" value="1"/>
</dbReference>
<dbReference type="PANTHER" id="PTHR33164">
    <property type="entry name" value="TRANSCRIPTIONAL REGULATOR, MARR FAMILY"/>
    <property type="match status" value="1"/>
</dbReference>
<dbReference type="GO" id="GO:0006950">
    <property type="term" value="P:response to stress"/>
    <property type="evidence" value="ECO:0007669"/>
    <property type="project" value="TreeGrafter"/>
</dbReference>
<evidence type="ECO:0000313" key="6">
    <source>
        <dbReference type="Proteomes" id="UP000002506"/>
    </source>
</evidence>
<sequence length="171" mass="19007">MSPIYIERTHMTTEKCFENAKSILVSDILGLIQKLYTEALVVPQGLLETEITMPQLRVLLLLRLNGPLSMGVISRKLCIGLATLTGIVDRLVRQGFVERETPPDNRRVVICHLTGKGISHYESLWQFTTDKIAELLDGVDNEGLSVIRNGFCILEKSAASKSAAIENTNRI</sequence>
<keyword evidence="3" id="KW-0804">Transcription</keyword>
<dbReference type="Gene3D" id="1.10.10.10">
    <property type="entry name" value="Winged helix-like DNA-binding domain superfamily/Winged helix DNA-binding domain"/>
    <property type="match status" value="1"/>
</dbReference>
<dbReference type="SMART" id="SM00347">
    <property type="entry name" value="HTH_MARR"/>
    <property type="match status" value="1"/>
</dbReference>
<keyword evidence="1" id="KW-0805">Transcription regulation</keyword>
<reference evidence="5 6" key="1">
    <citation type="journal article" date="2009" name="PLoS Genet.">
        <title>Localized plasticity in the streamlined genomes of vinyl chloride respiring Dehalococcoides.</title>
        <authorList>
            <person name="McMurdie P.J."/>
            <person name="Behrens S.F."/>
            <person name="Muller J.A."/>
            <person name="Goke J."/>
            <person name="Ritalahti K.M."/>
            <person name="Wagner R."/>
            <person name="Goltsman E."/>
            <person name="Lapidus A."/>
            <person name="Holmes S."/>
            <person name="Loffler F.E."/>
            <person name="Spormann A.M."/>
        </authorList>
    </citation>
    <scope>NUCLEOTIDE SEQUENCE [LARGE SCALE GENOMIC DNA]</scope>
    <source>
        <strain evidence="5 6">VS</strain>
    </source>
</reference>
<dbReference type="InterPro" id="IPR039422">
    <property type="entry name" value="MarR/SlyA-like"/>
</dbReference>
<dbReference type="InterPro" id="IPR023187">
    <property type="entry name" value="Tscrpt_reg_MarR-type_CS"/>
</dbReference>
<feature type="domain" description="HTH marR-type" evidence="4">
    <location>
        <begin position="21"/>
        <end position="159"/>
    </location>
</feature>
<accession>D2BHV5</accession>
<dbReference type="AlphaFoldDB" id="D2BHV5"/>
<dbReference type="Pfam" id="PF01047">
    <property type="entry name" value="MarR"/>
    <property type="match status" value="1"/>
</dbReference>
<dbReference type="SUPFAM" id="SSF46785">
    <property type="entry name" value="Winged helix' DNA-binding domain"/>
    <property type="match status" value="1"/>
</dbReference>
<dbReference type="InterPro" id="IPR036390">
    <property type="entry name" value="WH_DNA-bd_sf"/>
</dbReference>
<dbReference type="HOGENOM" id="CLU_083287_27_4_0"/>
<dbReference type="eggNOG" id="COG1846">
    <property type="taxonomic scope" value="Bacteria"/>
</dbReference>
<dbReference type="GO" id="GO:0003700">
    <property type="term" value="F:DNA-binding transcription factor activity"/>
    <property type="evidence" value="ECO:0007669"/>
    <property type="project" value="InterPro"/>
</dbReference>
<keyword evidence="2" id="KW-0238">DNA-binding</keyword>
<evidence type="ECO:0000256" key="1">
    <source>
        <dbReference type="ARBA" id="ARBA00023015"/>
    </source>
</evidence>
<evidence type="ECO:0000256" key="3">
    <source>
        <dbReference type="ARBA" id="ARBA00023163"/>
    </source>
</evidence>
<dbReference type="EMBL" id="CP001827">
    <property type="protein sequence ID" value="ACZ61905.1"/>
    <property type="molecule type" value="Genomic_DNA"/>
</dbReference>
<gene>
    <name evidence="5" type="primary">marR</name>
    <name evidence="5" type="ordered locus">DhcVS_774</name>
</gene>
<organism evidence="5 6">
    <name type="scientific">Dehalococcoides mccartyi (strain VS)</name>
    <dbReference type="NCBI Taxonomy" id="311424"/>
    <lineage>
        <taxon>Bacteria</taxon>
        <taxon>Bacillati</taxon>
        <taxon>Chloroflexota</taxon>
        <taxon>Dehalococcoidia</taxon>
        <taxon>Dehalococcoidales</taxon>
        <taxon>Dehalococcoidaceae</taxon>
        <taxon>Dehalococcoides</taxon>
    </lineage>
</organism>
<evidence type="ECO:0000313" key="5">
    <source>
        <dbReference type="EMBL" id="ACZ61905.1"/>
    </source>
</evidence>
<dbReference type="Proteomes" id="UP000002506">
    <property type="component" value="Chromosome"/>
</dbReference>
<dbReference type="PROSITE" id="PS50995">
    <property type="entry name" value="HTH_MARR_2"/>
    <property type="match status" value="1"/>
</dbReference>
<dbReference type="KEGG" id="dev:DhcVS_774"/>
<evidence type="ECO:0000256" key="2">
    <source>
        <dbReference type="ARBA" id="ARBA00023125"/>
    </source>
</evidence>
<dbReference type="PROSITE" id="PS01117">
    <property type="entry name" value="HTH_MARR_1"/>
    <property type="match status" value="1"/>
</dbReference>
<dbReference type="InterPro" id="IPR000835">
    <property type="entry name" value="HTH_MarR-typ"/>
</dbReference>
<name>D2BHV5_DEHMV</name>
<dbReference type="InterPro" id="IPR036388">
    <property type="entry name" value="WH-like_DNA-bd_sf"/>
</dbReference>
<proteinExistence type="predicted"/>
<evidence type="ECO:0000259" key="4">
    <source>
        <dbReference type="PROSITE" id="PS50995"/>
    </source>
</evidence>
<protein>
    <submittedName>
        <fullName evidence="5">Transcriptional regulator, MarR family</fullName>
    </submittedName>
</protein>
<dbReference type="GO" id="GO:0003677">
    <property type="term" value="F:DNA binding"/>
    <property type="evidence" value="ECO:0007669"/>
    <property type="project" value="UniProtKB-KW"/>
</dbReference>